<feature type="signal peptide" evidence="1">
    <location>
        <begin position="1"/>
        <end position="18"/>
    </location>
</feature>
<dbReference type="InterPro" id="IPR006626">
    <property type="entry name" value="PbH1"/>
</dbReference>
<accession>A0A326S0X2</accession>
<dbReference type="InterPro" id="IPR011050">
    <property type="entry name" value="Pectin_lyase_fold/virulence"/>
</dbReference>
<dbReference type="RefSeq" id="WP_111392268.1">
    <property type="nucleotide sequence ID" value="NZ_QKTX01000004.1"/>
</dbReference>
<dbReference type="EMBL" id="QKTX01000004">
    <property type="protein sequence ID" value="PZV84609.1"/>
    <property type="molecule type" value="Genomic_DNA"/>
</dbReference>
<protein>
    <submittedName>
        <fullName evidence="3">Parallel beta-helix repeat protein</fullName>
    </submittedName>
</protein>
<dbReference type="PROSITE" id="PS51257">
    <property type="entry name" value="PROKAR_LIPOPROTEIN"/>
    <property type="match status" value="1"/>
</dbReference>
<reference evidence="3 4" key="1">
    <citation type="submission" date="2018-06" db="EMBL/GenBank/DDBJ databases">
        <title>Genomic Encyclopedia of Archaeal and Bacterial Type Strains, Phase II (KMG-II): from individual species to whole genera.</title>
        <authorList>
            <person name="Goeker M."/>
        </authorList>
    </citation>
    <scope>NUCLEOTIDE SEQUENCE [LARGE SCALE GENOMIC DNA]</scope>
    <source>
        <strain evidence="3 4">T4</strain>
    </source>
</reference>
<keyword evidence="4" id="KW-1185">Reference proteome</keyword>
<dbReference type="AlphaFoldDB" id="A0A326S0X2"/>
<gene>
    <name evidence="3" type="ORF">CLV31_104262</name>
</gene>
<evidence type="ECO:0000313" key="3">
    <source>
        <dbReference type="EMBL" id="PZV84609.1"/>
    </source>
</evidence>
<evidence type="ECO:0000259" key="2">
    <source>
        <dbReference type="Pfam" id="PF13229"/>
    </source>
</evidence>
<organism evidence="3 4">
    <name type="scientific">Algoriphagus aquaeductus</name>
    <dbReference type="NCBI Taxonomy" id="475299"/>
    <lineage>
        <taxon>Bacteria</taxon>
        <taxon>Pseudomonadati</taxon>
        <taxon>Bacteroidota</taxon>
        <taxon>Cytophagia</taxon>
        <taxon>Cytophagales</taxon>
        <taxon>Cyclobacteriaceae</taxon>
        <taxon>Algoriphagus</taxon>
    </lineage>
</organism>
<name>A0A326S0X2_9BACT</name>
<feature type="domain" description="Right handed beta helix" evidence="2">
    <location>
        <begin position="140"/>
        <end position="299"/>
    </location>
</feature>
<dbReference type="OrthoDB" id="338827at2"/>
<dbReference type="NCBIfam" id="TIGR03805">
    <property type="entry name" value="beta_helix_1"/>
    <property type="match status" value="1"/>
</dbReference>
<evidence type="ECO:0000313" key="4">
    <source>
        <dbReference type="Proteomes" id="UP000248917"/>
    </source>
</evidence>
<dbReference type="SMART" id="SM00710">
    <property type="entry name" value="PbH1"/>
    <property type="match status" value="7"/>
</dbReference>
<dbReference type="InterPro" id="IPR022442">
    <property type="entry name" value="SO_2930-like_dom"/>
</dbReference>
<keyword evidence="1" id="KW-0732">Signal</keyword>
<dbReference type="InterPro" id="IPR039448">
    <property type="entry name" value="Beta_helix"/>
</dbReference>
<sequence>MKKSLIYLFLLWVGIACSTQSSEQTYDSSVLRKASPGEIEQLVEAFILAEDSTTIQIPPGFYDLNTQLILDNKSSIRIKGAGMDQTVLSFKNLKSGGEGVKIVGNQIIIEDLSIEDAPGDGIKAQHTDGITFRRINVTWTNGDKSKNGTYAIYPVQCKNVLIDECIASHSKDAGIYVGQSENIVVKNSLAFGNVAGIEIENSDNAEVFGNTARDNAGGILVFNLPGLPKADGKGTKIYDNDIIENNHENFATPIGDGPNGNTVTMIPPGSGIVLLAAKEVEIFNNRILRNKTYGVAIASYQVTGFPAEAPNWSPYTADVYLHHNQYQRESFSIPDVTREMGQLVTVHNAHGIGKTQDIIYDGIWDTAINSRIETNPMRICINEPEIEKLRFTRFYLMEGEENIQSFKDHELFQNCEVKVQTDISGIALLNPTSKK</sequence>
<dbReference type="Pfam" id="PF13229">
    <property type="entry name" value="Beta_helix"/>
    <property type="match status" value="1"/>
</dbReference>
<comment type="caution">
    <text evidence="3">The sequence shown here is derived from an EMBL/GenBank/DDBJ whole genome shotgun (WGS) entry which is preliminary data.</text>
</comment>
<dbReference type="Gene3D" id="2.160.20.10">
    <property type="entry name" value="Single-stranded right-handed beta-helix, Pectin lyase-like"/>
    <property type="match status" value="1"/>
</dbReference>
<evidence type="ECO:0000256" key="1">
    <source>
        <dbReference type="SAM" id="SignalP"/>
    </source>
</evidence>
<dbReference type="InterPro" id="IPR012334">
    <property type="entry name" value="Pectin_lyas_fold"/>
</dbReference>
<proteinExistence type="predicted"/>
<dbReference type="SUPFAM" id="SSF51126">
    <property type="entry name" value="Pectin lyase-like"/>
    <property type="match status" value="1"/>
</dbReference>
<dbReference type="Proteomes" id="UP000248917">
    <property type="component" value="Unassembled WGS sequence"/>
</dbReference>
<feature type="chain" id="PRO_5016441522" evidence="1">
    <location>
        <begin position="19"/>
        <end position="435"/>
    </location>
</feature>